<sequence length="197" mass="22073">MSAPTDSPPFRPGPPFCDPGRKDLILRSSDGAAFYVHRLVLSLASPVFEDMLSLSQPDLKDGVPEVLMPHTAVVLERVLRFFYLGAQPVVETLGQLREILEILVDRYNVESVIALGRMHLCVYIVSQPVGAFAVAAHQGRNDLALKAAKECLKLPLRAWDRDPPEELRYIPGTLYQRLIQFHYRCGQAGKRSDKYSV</sequence>
<dbReference type="Pfam" id="PF00651">
    <property type="entry name" value="BTB"/>
    <property type="match status" value="1"/>
</dbReference>
<dbReference type="Gene3D" id="3.30.710.10">
    <property type="entry name" value="Potassium Channel Kv1.1, Chain A"/>
    <property type="match status" value="1"/>
</dbReference>
<dbReference type="CDD" id="cd18186">
    <property type="entry name" value="BTB_POZ_ZBTB_KLHL-like"/>
    <property type="match status" value="1"/>
</dbReference>
<dbReference type="Proteomes" id="UP000620124">
    <property type="component" value="Unassembled WGS sequence"/>
</dbReference>
<dbReference type="InterPro" id="IPR000210">
    <property type="entry name" value="BTB/POZ_dom"/>
</dbReference>
<evidence type="ECO:0000313" key="2">
    <source>
        <dbReference type="EMBL" id="KAF7344775.1"/>
    </source>
</evidence>
<evidence type="ECO:0000313" key="3">
    <source>
        <dbReference type="Proteomes" id="UP000620124"/>
    </source>
</evidence>
<name>A0A8H6XN32_9AGAR</name>
<dbReference type="InterPro" id="IPR011333">
    <property type="entry name" value="SKP1/BTB/POZ_sf"/>
</dbReference>
<dbReference type="SUPFAM" id="SSF54695">
    <property type="entry name" value="POZ domain"/>
    <property type="match status" value="1"/>
</dbReference>
<keyword evidence="3" id="KW-1185">Reference proteome</keyword>
<dbReference type="PROSITE" id="PS50097">
    <property type="entry name" value="BTB"/>
    <property type="match status" value="1"/>
</dbReference>
<organism evidence="2 3">
    <name type="scientific">Mycena venus</name>
    <dbReference type="NCBI Taxonomy" id="2733690"/>
    <lineage>
        <taxon>Eukaryota</taxon>
        <taxon>Fungi</taxon>
        <taxon>Dikarya</taxon>
        <taxon>Basidiomycota</taxon>
        <taxon>Agaricomycotina</taxon>
        <taxon>Agaricomycetes</taxon>
        <taxon>Agaricomycetidae</taxon>
        <taxon>Agaricales</taxon>
        <taxon>Marasmiineae</taxon>
        <taxon>Mycenaceae</taxon>
        <taxon>Mycena</taxon>
    </lineage>
</organism>
<dbReference type="OrthoDB" id="6359816at2759"/>
<dbReference type="SMART" id="SM00225">
    <property type="entry name" value="BTB"/>
    <property type="match status" value="1"/>
</dbReference>
<dbReference type="EMBL" id="JACAZI010000014">
    <property type="protein sequence ID" value="KAF7344775.1"/>
    <property type="molecule type" value="Genomic_DNA"/>
</dbReference>
<gene>
    <name evidence="2" type="ORF">MVEN_01638500</name>
</gene>
<dbReference type="AlphaFoldDB" id="A0A8H6XN32"/>
<reference evidence="2" key="1">
    <citation type="submission" date="2020-05" db="EMBL/GenBank/DDBJ databases">
        <title>Mycena genomes resolve the evolution of fungal bioluminescence.</title>
        <authorList>
            <person name="Tsai I.J."/>
        </authorList>
    </citation>
    <scope>NUCLEOTIDE SEQUENCE</scope>
    <source>
        <strain evidence="2">CCC161011</strain>
    </source>
</reference>
<accession>A0A8H6XN32</accession>
<feature type="domain" description="BTB" evidence="1">
    <location>
        <begin position="22"/>
        <end position="91"/>
    </location>
</feature>
<comment type="caution">
    <text evidence="2">The sequence shown here is derived from an EMBL/GenBank/DDBJ whole genome shotgun (WGS) entry which is preliminary data.</text>
</comment>
<evidence type="ECO:0000259" key="1">
    <source>
        <dbReference type="PROSITE" id="PS50097"/>
    </source>
</evidence>
<protein>
    <recommendedName>
        <fullName evidence="1">BTB domain-containing protein</fullName>
    </recommendedName>
</protein>
<proteinExistence type="predicted"/>